<dbReference type="Proteomes" id="UP000276215">
    <property type="component" value="Unassembled WGS sequence"/>
</dbReference>
<proteinExistence type="predicted"/>
<evidence type="ECO:0000313" key="1">
    <source>
        <dbReference type="EMBL" id="RPA93590.1"/>
    </source>
</evidence>
<name>A0A3N4JAY3_9PEZI</name>
<reference evidence="1 2" key="1">
    <citation type="journal article" date="2018" name="Nat. Ecol. Evol.">
        <title>Pezizomycetes genomes reveal the molecular basis of ectomycorrhizal truffle lifestyle.</title>
        <authorList>
            <person name="Murat C."/>
            <person name="Payen T."/>
            <person name="Noel B."/>
            <person name="Kuo A."/>
            <person name="Morin E."/>
            <person name="Chen J."/>
            <person name="Kohler A."/>
            <person name="Krizsan K."/>
            <person name="Balestrini R."/>
            <person name="Da Silva C."/>
            <person name="Montanini B."/>
            <person name="Hainaut M."/>
            <person name="Levati E."/>
            <person name="Barry K.W."/>
            <person name="Belfiori B."/>
            <person name="Cichocki N."/>
            <person name="Clum A."/>
            <person name="Dockter R.B."/>
            <person name="Fauchery L."/>
            <person name="Guy J."/>
            <person name="Iotti M."/>
            <person name="Le Tacon F."/>
            <person name="Lindquist E.A."/>
            <person name="Lipzen A."/>
            <person name="Malagnac F."/>
            <person name="Mello A."/>
            <person name="Molinier V."/>
            <person name="Miyauchi S."/>
            <person name="Poulain J."/>
            <person name="Riccioni C."/>
            <person name="Rubini A."/>
            <person name="Sitrit Y."/>
            <person name="Splivallo R."/>
            <person name="Traeger S."/>
            <person name="Wang M."/>
            <person name="Zifcakova L."/>
            <person name="Wipf D."/>
            <person name="Zambonelli A."/>
            <person name="Paolocci F."/>
            <person name="Nowrousian M."/>
            <person name="Ottonello S."/>
            <person name="Baldrian P."/>
            <person name="Spatafora J.W."/>
            <person name="Henrissat B."/>
            <person name="Nagy L.G."/>
            <person name="Aury J.M."/>
            <person name="Wincker P."/>
            <person name="Grigoriev I.V."/>
            <person name="Bonfante P."/>
            <person name="Martin F.M."/>
        </authorList>
    </citation>
    <scope>NUCLEOTIDE SEQUENCE [LARGE SCALE GENOMIC DNA]</scope>
    <source>
        <strain evidence="1 2">120613-1</strain>
    </source>
</reference>
<sequence length="78" mass="8725">MIAGPTFLFYSSAVNVTGALNWSEGGINSLKSVTKRSKRNKITKKRWWEIIINYGINPKTLRTDILPPPKSSTLFSAI</sequence>
<protein>
    <submittedName>
        <fullName evidence="1">Uncharacterized protein</fullName>
    </submittedName>
</protein>
<gene>
    <name evidence="1" type="ORF">L873DRAFT_1514544</name>
</gene>
<dbReference type="EMBL" id="ML120449">
    <property type="protein sequence ID" value="RPA93590.1"/>
    <property type="molecule type" value="Genomic_DNA"/>
</dbReference>
<evidence type="ECO:0000313" key="2">
    <source>
        <dbReference type="Proteomes" id="UP000276215"/>
    </source>
</evidence>
<organism evidence="1 2">
    <name type="scientific">Choiromyces venosus 120613-1</name>
    <dbReference type="NCBI Taxonomy" id="1336337"/>
    <lineage>
        <taxon>Eukaryota</taxon>
        <taxon>Fungi</taxon>
        <taxon>Dikarya</taxon>
        <taxon>Ascomycota</taxon>
        <taxon>Pezizomycotina</taxon>
        <taxon>Pezizomycetes</taxon>
        <taxon>Pezizales</taxon>
        <taxon>Tuberaceae</taxon>
        <taxon>Choiromyces</taxon>
    </lineage>
</organism>
<accession>A0A3N4JAY3</accession>
<dbReference type="AlphaFoldDB" id="A0A3N4JAY3"/>
<keyword evidence="2" id="KW-1185">Reference proteome</keyword>